<name>N1PXC5_DOTSN</name>
<feature type="region of interest" description="Disordered" evidence="1">
    <location>
        <begin position="43"/>
        <end position="67"/>
    </location>
</feature>
<organism evidence="3 4">
    <name type="scientific">Dothistroma septosporum (strain NZE10 / CBS 128990)</name>
    <name type="common">Red band needle blight fungus</name>
    <name type="synonym">Mycosphaerella pini</name>
    <dbReference type="NCBI Taxonomy" id="675120"/>
    <lineage>
        <taxon>Eukaryota</taxon>
        <taxon>Fungi</taxon>
        <taxon>Dikarya</taxon>
        <taxon>Ascomycota</taxon>
        <taxon>Pezizomycotina</taxon>
        <taxon>Dothideomycetes</taxon>
        <taxon>Dothideomycetidae</taxon>
        <taxon>Mycosphaerellales</taxon>
        <taxon>Mycosphaerellaceae</taxon>
        <taxon>Dothistroma</taxon>
    </lineage>
</organism>
<gene>
    <name evidence="3" type="ORF">DOTSEDRAFT_41993</name>
</gene>
<evidence type="ECO:0000313" key="4">
    <source>
        <dbReference type="Proteomes" id="UP000016933"/>
    </source>
</evidence>
<evidence type="ECO:0000256" key="2">
    <source>
        <dbReference type="SAM" id="Phobius"/>
    </source>
</evidence>
<evidence type="ECO:0000256" key="1">
    <source>
        <dbReference type="SAM" id="MobiDB-lite"/>
    </source>
</evidence>
<proteinExistence type="predicted"/>
<protein>
    <submittedName>
        <fullName evidence="3">Uncharacterized protein</fullName>
    </submittedName>
</protein>
<dbReference type="HOGENOM" id="CLU_2812314_0_0_1"/>
<keyword evidence="2" id="KW-0472">Membrane</keyword>
<feature type="transmembrane region" description="Helical" evidence="2">
    <location>
        <begin position="9"/>
        <end position="26"/>
    </location>
</feature>
<accession>N1PXC5</accession>
<reference evidence="4" key="1">
    <citation type="journal article" date="2012" name="PLoS Genet.">
        <title>The genomes of the fungal plant pathogens Cladosporium fulvum and Dothistroma septosporum reveal adaptation to different hosts and lifestyles but also signatures of common ancestry.</title>
        <authorList>
            <person name="de Wit P.J.G.M."/>
            <person name="van der Burgt A."/>
            <person name="Oekmen B."/>
            <person name="Stergiopoulos I."/>
            <person name="Abd-Elsalam K.A."/>
            <person name="Aerts A.L."/>
            <person name="Bahkali A.H."/>
            <person name="Beenen H.G."/>
            <person name="Chettri P."/>
            <person name="Cox M.P."/>
            <person name="Datema E."/>
            <person name="de Vries R.P."/>
            <person name="Dhillon B."/>
            <person name="Ganley A.R."/>
            <person name="Griffiths S.A."/>
            <person name="Guo Y."/>
            <person name="Hamelin R.C."/>
            <person name="Henrissat B."/>
            <person name="Kabir M.S."/>
            <person name="Jashni M.K."/>
            <person name="Kema G."/>
            <person name="Klaubauf S."/>
            <person name="Lapidus A."/>
            <person name="Levasseur A."/>
            <person name="Lindquist E."/>
            <person name="Mehrabi R."/>
            <person name="Ohm R.A."/>
            <person name="Owen T.J."/>
            <person name="Salamov A."/>
            <person name="Schwelm A."/>
            <person name="Schijlen E."/>
            <person name="Sun H."/>
            <person name="van den Burg H.A."/>
            <person name="van Ham R.C.H.J."/>
            <person name="Zhang S."/>
            <person name="Goodwin S.B."/>
            <person name="Grigoriev I.V."/>
            <person name="Collemare J."/>
            <person name="Bradshaw R.E."/>
        </authorList>
    </citation>
    <scope>NUCLEOTIDE SEQUENCE [LARGE SCALE GENOMIC DNA]</scope>
    <source>
        <strain evidence="4">NZE10 / CBS 128990</strain>
    </source>
</reference>
<keyword evidence="2" id="KW-0812">Transmembrane</keyword>
<evidence type="ECO:0000313" key="3">
    <source>
        <dbReference type="EMBL" id="EME47618.1"/>
    </source>
</evidence>
<dbReference type="Proteomes" id="UP000016933">
    <property type="component" value="Unassembled WGS sequence"/>
</dbReference>
<dbReference type="AlphaFoldDB" id="N1PXC5"/>
<keyword evidence="4" id="KW-1185">Reference proteome</keyword>
<sequence length="67" mass="7613">MSSQPKGKGVLFSFTSLLLLLIWGMWKHSNEDRVKKAKKASAEYRESQKTARRKSTLPAGFKGSYYS</sequence>
<reference evidence="3 4" key="2">
    <citation type="journal article" date="2012" name="PLoS Pathog.">
        <title>Diverse lifestyles and strategies of plant pathogenesis encoded in the genomes of eighteen Dothideomycetes fungi.</title>
        <authorList>
            <person name="Ohm R.A."/>
            <person name="Feau N."/>
            <person name="Henrissat B."/>
            <person name="Schoch C.L."/>
            <person name="Horwitz B.A."/>
            <person name="Barry K.W."/>
            <person name="Condon B.J."/>
            <person name="Copeland A.C."/>
            <person name="Dhillon B."/>
            <person name="Glaser F."/>
            <person name="Hesse C.N."/>
            <person name="Kosti I."/>
            <person name="LaButti K."/>
            <person name="Lindquist E.A."/>
            <person name="Lucas S."/>
            <person name="Salamov A.A."/>
            <person name="Bradshaw R.E."/>
            <person name="Ciuffetti L."/>
            <person name="Hamelin R.C."/>
            <person name="Kema G.H.J."/>
            <person name="Lawrence C."/>
            <person name="Scott J.A."/>
            <person name="Spatafora J.W."/>
            <person name="Turgeon B.G."/>
            <person name="de Wit P.J.G.M."/>
            <person name="Zhong S."/>
            <person name="Goodwin S.B."/>
            <person name="Grigoriev I.V."/>
        </authorList>
    </citation>
    <scope>NUCLEOTIDE SEQUENCE [LARGE SCALE GENOMIC DNA]</scope>
    <source>
        <strain evidence="4">NZE10 / CBS 128990</strain>
    </source>
</reference>
<dbReference type="OrthoDB" id="10351300at2759"/>
<dbReference type="OMA" id="GMWKHSN"/>
<keyword evidence="2" id="KW-1133">Transmembrane helix</keyword>
<dbReference type="EMBL" id="KB446536">
    <property type="protein sequence ID" value="EME47618.1"/>
    <property type="molecule type" value="Genomic_DNA"/>
</dbReference>